<reference evidence="2 3" key="1">
    <citation type="journal article" date="2014" name="PLoS Genet.">
        <title>Comparative Genomic Analysis of N2-Fixing and Non-N2-Fixing Paenibacillus spp.: Organization, Evolution and Expression of the Nitrogen Fixation Genes.</title>
        <authorList>
            <person name="Xie J.B."/>
            <person name="Du Z."/>
            <person name="Bai L."/>
            <person name="Tian C."/>
            <person name="Zhang Y."/>
            <person name="Xie J.Y."/>
            <person name="Wang T."/>
            <person name="Liu X."/>
            <person name="Chen X."/>
            <person name="Cheng Q."/>
            <person name="Chen S."/>
            <person name="Li J."/>
        </authorList>
    </citation>
    <scope>NUCLEOTIDE SEQUENCE [LARGE SCALE GENOMIC DNA]</scope>
    <source>
        <strain evidence="2 3">T27</strain>
    </source>
</reference>
<dbReference type="PANTHER" id="PTHR33712:SF7">
    <property type="entry name" value="LIGHT-INDEPENDENT PROTOCHLOROPHYLLIDE REDUCTASE SUBUNIT B"/>
    <property type="match status" value="1"/>
</dbReference>
<proteinExistence type="predicted"/>
<keyword evidence="3" id="KW-1185">Reference proteome</keyword>
<dbReference type="KEGG" id="psab:PSAB_20370"/>
<evidence type="ECO:0000313" key="2">
    <source>
        <dbReference type="EMBL" id="AHV98965.1"/>
    </source>
</evidence>
<organism evidence="2 3">
    <name type="scientific">Paenibacillus sabinae T27</name>
    <dbReference type="NCBI Taxonomy" id="1268072"/>
    <lineage>
        <taxon>Bacteria</taxon>
        <taxon>Bacillati</taxon>
        <taxon>Bacillota</taxon>
        <taxon>Bacilli</taxon>
        <taxon>Bacillales</taxon>
        <taxon>Paenibacillaceae</taxon>
        <taxon>Paenibacillus</taxon>
    </lineage>
</organism>
<dbReference type="Gene3D" id="1.20.89.10">
    <property type="entry name" value="Nitrogenase Molybdenum-iron Protein, subunit B, domain 4"/>
    <property type="match status" value="1"/>
</dbReference>
<dbReference type="OrthoDB" id="9800746at2"/>
<feature type="domain" description="Nitrogenase/oxidoreductase component 1" evidence="1">
    <location>
        <begin position="21"/>
        <end position="422"/>
    </location>
</feature>
<dbReference type="Pfam" id="PF00148">
    <property type="entry name" value="Oxidored_nitro"/>
    <property type="match status" value="1"/>
</dbReference>
<evidence type="ECO:0000313" key="3">
    <source>
        <dbReference type="Proteomes" id="UP000019772"/>
    </source>
</evidence>
<dbReference type="EMBL" id="CP004078">
    <property type="protein sequence ID" value="AHV98965.1"/>
    <property type="molecule type" value="Genomic_DNA"/>
</dbReference>
<dbReference type="Proteomes" id="UP000019772">
    <property type="component" value="Chromosome"/>
</dbReference>
<dbReference type="AlphaFoldDB" id="X4ZR76"/>
<dbReference type="RefSeq" id="WP_025336429.1">
    <property type="nucleotide sequence ID" value="NZ_CP004078.1"/>
</dbReference>
<evidence type="ECO:0000259" key="1">
    <source>
        <dbReference type="Pfam" id="PF00148"/>
    </source>
</evidence>
<name>X4ZR76_9BACL</name>
<dbReference type="InterPro" id="IPR050152">
    <property type="entry name" value="ChlB/BchB/BchZ"/>
</dbReference>
<dbReference type="PANTHER" id="PTHR33712">
    <property type="entry name" value="LIGHT-INDEPENDENT PROTOCHLOROPHYLLIDE REDUCTASE SUBUNIT B"/>
    <property type="match status" value="1"/>
</dbReference>
<gene>
    <name evidence="2" type="ORF">PSAB_20370</name>
</gene>
<dbReference type="HOGENOM" id="CLU_025876_2_0_9"/>
<dbReference type="GO" id="GO:0016491">
    <property type="term" value="F:oxidoreductase activity"/>
    <property type="evidence" value="ECO:0007669"/>
    <property type="project" value="InterPro"/>
</dbReference>
<dbReference type="Gene3D" id="3.40.50.1980">
    <property type="entry name" value="Nitrogenase molybdenum iron protein domain"/>
    <property type="match status" value="3"/>
</dbReference>
<dbReference type="SUPFAM" id="SSF53807">
    <property type="entry name" value="Helical backbone' metal receptor"/>
    <property type="match status" value="1"/>
</dbReference>
<dbReference type="STRING" id="1268072.PSAB_20370"/>
<dbReference type="eggNOG" id="COG2710">
    <property type="taxonomic scope" value="Bacteria"/>
</dbReference>
<dbReference type="PATRIC" id="fig|1268072.3.peg.4197"/>
<sequence>MSIPFRSSDEPLPDNLLLGNQTIGGVLALQGIYRSLPLLHGGSGCAEAIRTVMSRHFREPVSIQNISIQDADVILGGNNAVCEALQHAIAGDNPDVIAIIGTSLTVAAREDLEEITKRYLDENLQAFEDKLLLTLSLPDGEGSMESGYAQVVQSVIEEILRSRPKALPKKHRNRINLLPGPHLTPGDVMELKEIIASFGMEVIVLPDLSSSLTGHLLTGHTSLSRGGVPLDYLKEMLGSGFTVAVGRCMEPSAKLLRKELNIPYRVFQGITGLQETDEFFQFLLELSGNEVQVKYRWQRQFLLDCMLDTCSTFRGKRIVAALEADHLRSLSQWLSEVGVKSFEPVFSSPLSAQIHDRRILEQEPVQAADLWVGSSYSESMAEEWGIPFIPFGFPVFNRFGSSFQVSVGYRGTAELLNYFGNVLLNGREIIR</sequence>
<dbReference type="InterPro" id="IPR000510">
    <property type="entry name" value="Nase/OxRdtase_comp1"/>
</dbReference>
<protein>
    <submittedName>
        <fullName evidence="2">Nitrogenase molybdenum-cofactor biosynthesis protein NifN</fullName>
    </submittedName>
</protein>
<accession>X4ZR76</accession>